<evidence type="ECO:0000259" key="12">
    <source>
        <dbReference type="PROSITE" id="PS50227"/>
    </source>
</evidence>
<dbReference type="PROSITE" id="PS50261">
    <property type="entry name" value="G_PROTEIN_RECEP_F2_4"/>
    <property type="match status" value="1"/>
</dbReference>
<dbReference type="InterPro" id="IPR001879">
    <property type="entry name" value="GPCR_2_extracellular_dom"/>
</dbReference>
<dbReference type="PROSITE" id="PS00650">
    <property type="entry name" value="G_PROTEIN_RECEP_F2_2"/>
    <property type="match status" value="1"/>
</dbReference>
<comment type="similarity">
    <text evidence="2">Belongs to the G-protein coupled receptor 2 family.</text>
</comment>
<evidence type="ECO:0000256" key="6">
    <source>
        <dbReference type="ARBA" id="ARBA00023040"/>
    </source>
</evidence>
<evidence type="ECO:0000313" key="14">
    <source>
        <dbReference type="EMBL" id="CAC5397428.1"/>
    </source>
</evidence>
<dbReference type="GO" id="GO:0007166">
    <property type="term" value="P:cell surface receptor signaling pathway"/>
    <property type="evidence" value="ECO:0007669"/>
    <property type="project" value="InterPro"/>
</dbReference>
<dbReference type="SUPFAM" id="SSF81321">
    <property type="entry name" value="Family A G protein-coupled receptor-like"/>
    <property type="match status" value="1"/>
</dbReference>
<evidence type="ECO:0000256" key="1">
    <source>
        <dbReference type="ARBA" id="ARBA00004651"/>
    </source>
</evidence>
<organism evidence="14 15">
    <name type="scientific">Mytilus coruscus</name>
    <name type="common">Sea mussel</name>
    <dbReference type="NCBI Taxonomy" id="42192"/>
    <lineage>
        <taxon>Eukaryota</taxon>
        <taxon>Metazoa</taxon>
        <taxon>Spiralia</taxon>
        <taxon>Lophotrochozoa</taxon>
        <taxon>Mollusca</taxon>
        <taxon>Bivalvia</taxon>
        <taxon>Autobranchia</taxon>
        <taxon>Pteriomorphia</taxon>
        <taxon>Mytilida</taxon>
        <taxon>Mytiloidea</taxon>
        <taxon>Mytilidae</taxon>
        <taxon>Mytilinae</taxon>
        <taxon>Mytilus</taxon>
    </lineage>
</organism>
<accession>A0A6J8CLV4</accession>
<keyword evidence="15" id="KW-1185">Reference proteome</keyword>
<evidence type="ECO:0000313" key="15">
    <source>
        <dbReference type="Proteomes" id="UP000507470"/>
    </source>
</evidence>
<feature type="transmembrane region" description="Helical" evidence="11">
    <location>
        <begin position="289"/>
        <end position="309"/>
    </location>
</feature>
<dbReference type="InterPro" id="IPR000832">
    <property type="entry name" value="GPCR_2_secretin-like"/>
</dbReference>
<name>A0A6J8CLV4_MYTCO</name>
<comment type="subcellular location">
    <subcellularLocation>
        <location evidence="1">Cell membrane</location>
        <topology evidence="1">Multi-pass membrane protein</topology>
    </subcellularLocation>
</comment>
<dbReference type="OrthoDB" id="6160250at2759"/>
<evidence type="ECO:0000256" key="11">
    <source>
        <dbReference type="SAM" id="Phobius"/>
    </source>
</evidence>
<evidence type="ECO:0000259" key="13">
    <source>
        <dbReference type="PROSITE" id="PS50261"/>
    </source>
</evidence>
<feature type="domain" description="G-protein coupled receptors family 2 profile 2" evidence="13">
    <location>
        <begin position="198"/>
        <end position="456"/>
    </location>
</feature>
<feature type="transmembrane region" description="Helical" evidence="11">
    <location>
        <begin position="321"/>
        <end position="344"/>
    </location>
</feature>
<keyword evidence="9" id="KW-0325">Glycoprotein</keyword>
<evidence type="ECO:0000256" key="7">
    <source>
        <dbReference type="ARBA" id="ARBA00023136"/>
    </source>
</evidence>
<feature type="transmembrane region" description="Helical" evidence="11">
    <location>
        <begin position="237"/>
        <end position="258"/>
    </location>
</feature>
<keyword evidence="10" id="KW-0807">Transducer</keyword>
<evidence type="ECO:0000256" key="4">
    <source>
        <dbReference type="ARBA" id="ARBA00022692"/>
    </source>
</evidence>
<feature type="transmembrane region" description="Helical" evidence="11">
    <location>
        <begin position="202"/>
        <end position="225"/>
    </location>
</feature>
<evidence type="ECO:0000256" key="2">
    <source>
        <dbReference type="ARBA" id="ARBA00005314"/>
    </source>
</evidence>
<proteinExistence type="inferred from homology"/>
<dbReference type="Proteomes" id="UP000507470">
    <property type="component" value="Unassembled WGS sequence"/>
</dbReference>
<feature type="transmembrane region" description="Helical" evidence="11">
    <location>
        <begin position="443"/>
        <end position="463"/>
    </location>
</feature>
<keyword evidence="5 11" id="KW-1133">Transmembrane helix</keyword>
<protein>
    <submittedName>
        <fullName evidence="14">CALCRL</fullName>
    </submittedName>
</protein>
<dbReference type="PANTHER" id="PTHR45620:SF42">
    <property type="entry name" value="G-PROTEIN COUPLED RECEPTOR SEB-2"/>
    <property type="match status" value="1"/>
</dbReference>
<feature type="domain" description="G-protein coupled receptors family 2 profile 1" evidence="12">
    <location>
        <begin position="116"/>
        <end position="196"/>
    </location>
</feature>
<evidence type="ECO:0000256" key="3">
    <source>
        <dbReference type="ARBA" id="ARBA00022475"/>
    </source>
</evidence>
<dbReference type="GO" id="GO:0005886">
    <property type="term" value="C:plasma membrane"/>
    <property type="evidence" value="ECO:0007669"/>
    <property type="project" value="UniProtKB-SubCell"/>
</dbReference>
<dbReference type="InterPro" id="IPR017981">
    <property type="entry name" value="GPCR_2-like_7TM"/>
</dbReference>
<dbReference type="SMART" id="SM00008">
    <property type="entry name" value="HormR"/>
    <property type="match status" value="1"/>
</dbReference>
<keyword evidence="6" id="KW-0297">G-protein coupled receptor</keyword>
<evidence type="ECO:0000256" key="8">
    <source>
        <dbReference type="ARBA" id="ARBA00023170"/>
    </source>
</evidence>
<evidence type="ECO:0000256" key="5">
    <source>
        <dbReference type="ARBA" id="ARBA00022989"/>
    </source>
</evidence>
<dbReference type="PANTHER" id="PTHR45620">
    <property type="entry name" value="PDF RECEPTOR-LIKE PROTEIN-RELATED"/>
    <property type="match status" value="1"/>
</dbReference>
<dbReference type="InterPro" id="IPR017983">
    <property type="entry name" value="GPCR_2_secretin-like_CS"/>
</dbReference>
<feature type="transmembrane region" description="Helical" evidence="11">
    <location>
        <begin position="364"/>
        <end position="385"/>
    </location>
</feature>
<reference evidence="14 15" key="1">
    <citation type="submission" date="2020-06" db="EMBL/GenBank/DDBJ databases">
        <authorList>
            <person name="Li R."/>
            <person name="Bekaert M."/>
        </authorList>
    </citation>
    <scope>NUCLEOTIDE SEQUENCE [LARGE SCALE GENOMIC DNA]</scope>
    <source>
        <strain evidence="15">wild</strain>
    </source>
</reference>
<evidence type="ECO:0000256" key="10">
    <source>
        <dbReference type="ARBA" id="ARBA00023224"/>
    </source>
</evidence>
<dbReference type="PRINTS" id="PR00249">
    <property type="entry name" value="GPCRSECRETIN"/>
</dbReference>
<dbReference type="InterPro" id="IPR036445">
    <property type="entry name" value="GPCR_2_extracell_dom_sf"/>
</dbReference>
<dbReference type="Gene3D" id="4.10.1240.10">
    <property type="entry name" value="GPCR, family 2, extracellular hormone receptor domain"/>
    <property type="match status" value="1"/>
</dbReference>
<dbReference type="EMBL" id="CACVKT020005675">
    <property type="protein sequence ID" value="CAC5397428.1"/>
    <property type="molecule type" value="Genomic_DNA"/>
</dbReference>
<dbReference type="GO" id="GO:0007188">
    <property type="term" value="P:adenylate cyclase-modulating G protein-coupled receptor signaling pathway"/>
    <property type="evidence" value="ECO:0007669"/>
    <property type="project" value="TreeGrafter"/>
</dbReference>
<dbReference type="Pfam" id="PF02793">
    <property type="entry name" value="HRM"/>
    <property type="match status" value="1"/>
</dbReference>
<feature type="transmembrane region" description="Helical" evidence="11">
    <location>
        <begin position="405"/>
        <end position="423"/>
    </location>
</feature>
<dbReference type="GO" id="GO:0008528">
    <property type="term" value="F:G protein-coupled peptide receptor activity"/>
    <property type="evidence" value="ECO:0007669"/>
    <property type="project" value="TreeGrafter"/>
</dbReference>
<keyword evidence="7 11" id="KW-0472">Membrane</keyword>
<dbReference type="Pfam" id="PF00002">
    <property type="entry name" value="7tm_2"/>
    <property type="match status" value="1"/>
</dbReference>
<feature type="transmembrane region" description="Helical" evidence="11">
    <location>
        <begin position="7"/>
        <end position="26"/>
    </location>
</feature>
<dbReference type="PROSITE" id="PS00649">
    <property type="entry name" value="G_PROTEIN_RECEP_F2_1"/>
    <property type="match status" value="1"/>
</dbReference>
<dbReference type="AlphaFoldDB" id="A0A6J8CLV4"/>
<gene>
    <name evidence="14" type="ORF">MCOR_31860</name>
</gene>
<dbReference type="Gene3D" id="1.20.1070.10">
    <property type="entry name" value="Rhodopsin 7-helix transmembrane proteins"/>
    <property type="match status" value="1"/>
</dbReference>
<keyword evidence="3" id="KW-1003">Cell membrane</keyword>
<dbReference type="SUPFAM" id="SSF111418">
    <property type="entry name" value="Hormone receptor domain"/>
    <property type="match status" value="1"/>
</dbReference>
<keyword evidence="8" id="KW-0675">Receptor</keyword>
<dbReference type="CDD" id="cd15041">
    <property type="entry name" value="7tmB1_hormone_R"/>
    <property type="match status" value="1"/>
</dbReference>
<dbReference type="PROSITE" id="PS50227">
    <property type="entry name" value="G_PROTEIN_RECEP_F2_3"/>
    <property type="match status" value="1"/>
</dbReference>
<sequence>MIKNRIVNSFFLCWYFTQLTVVYSTLERKCHSRLGFHNSHVFELFSCAWCYEYLFTIKPQRQLFASDRVPFLYNPSKKLLISPDINNQTIINEVCSTVDNDECHRWKSCCVAANNCCKRQLSVPIGDVNETCGRTWDGWGCWDDTEPDKRVYLSCPLYLQYSLPIRQAVKTCHHNASWEIRDGREWTNYQPCLTVDDLKTSIFVGLGCSISSILVLFPAIFIFIRYQGLRKQHRIRLHINLFLSLLLKEIAVACWDMLVTYERITNIDTSSTVLAGNGAGCKILSFVKIYFKCASFTWMFCEGLFLHRLMSDAFSPPRSLIPFYIAGWTVPFITTLIYAILRAVHANESCWSTSYGHFEWIFDVPNLIFLAVNLIFLCNILRILLTQMQSHPNEPSNFRKALKAMFVLIPLFGIQLVVTIYRVPITKAGGLQYERFSIIINNLQGFLVALIFCFLNNEVFSYLRRTWRRRIRDRGISYSRSKFNSTSVNMTLTSRAEGDFQCVHRSLFDKVEENGGDCISREVNEHIPCVNFKDNSLDNLCNRVLLSNNDA</sequence>
<dbReference type="InterPro" id="IPR050332">
    <property type="entry name" value="GPCR_2"/>
</dbReference>
<keyword evidence="4 11" id="KW-0812">Transmembrane</keyword>
<evidence type="ECO:0000256" key="9">
    <source>
        <dbReference type="ARBA" id="ARBA00023180"/>
    </source>
</evidence>